<feature type="domain" description="Tyr recombinase" evidence="6">
    <location>
        <begin position="189"/>
        <end position="386"/>
    </location>
</feature>
<dbReference type="PROSITE" id="PS51900">
    <property type="entry name" value="CB"/>
    <property type="match status" value="1"/>
</dbReference>
<proteinExistence type="predicted"/>
<evidence type="ECO:0000256" key="3">
    <source>
        <dbReference type="ARBA" id="ARBA00023172"/>
    </source>
</evidence>
<dbReference type="PANTHER" id="PTHR30349:SF91">
    <property type="entry name" value="INTA PROTEIN"/>
    <property type="match status" value="1"/>
</dbReference>
<organism evidence="8 9">
    <name type="scientific">Microbispora hainanensis</name>
    <dbReference type="NCBI Taxonomy" id="568844"/>
    <lineage>
        <taxon>Bacteria</taxon>
        <taxon>Bacillati</taxon>
        <taxon>Actinomycetota</taxon>
        <taxon>Actinomycetes</taxon>
        <taxon>Streptosporangiales</taxon>
        <taxon>Streptosporangiaceae</taxon>
        <taxon>Microbispora</taxon>
    </lineage>
</organism>
<dbReference type="InterPro" id="IPR002104">
    <property type="entry name" value="Integrase_catalytic"/>
</dbReference>
<dbReference type="InterPro" id="IPR013762">
    <property type="entry name" value="Integrase-like_cat_sf"/>
</dbReference>
<evidence type="ECO:0000313" key="8">
    <source>
        <dbReference type="EMBL" id="TQS20667.1"/>
    </source>
</evidence>
<evidence type="ECO:0000259" key="6">
    <source>
        <dbReference type="PROSITE" id="PS51898"/>
    </source>
</evidence>
<reference evidence="8 9" key="1">
    <citation type="submission" date="2019-07" db="EMBL/GenBank/DDBJ databases">
        <title>Microbispora hainanensis DSM 45428.</title>
        <authorList>
            <person name="Thawai C."/>
        </authorList>
    </citation>
    <scope>NUCLEOTIDE SEQUENCE [LARGE SCALE GENOMIC DNA]</scope>
    <source>
        <strain evidence="8 9">DSM 45428</strain>
    </source>
</reference>
<feature type="region of interest" description="Disordered" evidence="5">
    <location>
        <begin position="1"/>
        <end position="27"/>
    </location>
</feature>
<dbReference type="Proteomes" id="UP000316541">
    <property type="component" value="Unassembled WGS sequence"/>
</dbReference>
<dbReference type="PROSITE" id="PS51898">
    <property type="entry name" value="TYR_RECOMBINASE"/>
    <property type="match status" value="1"/>
</dbReference>
<sequence>MATRTAGTSGDQPRKKTRRKRANNEGTVYQRADGKWCGQVYVLTADGTEKRKTVYGKTADEARAKIEEMKIKSRRGVPAADRAWKVGDYLDYWLQDVARHSIRKTTYAKYETMVRLYLKPALGRKKLDRLTVAEVQTFLNSKLNGEGHAIGTVHVMRNVLSAALTRAMREEIISRNVARLATLPAVDAKRNQPWTADEARAFLRVARYDPLYPAFVLLLVYGLRRGEALGLRWVDVDFDEGHVHIRRQLVRVGKELHHGPVKTRAGNRSLPLLGVVREALEIQRDGQKILREEAGKDWTDTGLVFTTRSGKPIEPRNLARSFARIVETHKLRPIRVHDLRHTAASLLKKLGVAPRDAMEILGHSRISVTMEIYTHGDGESRENALKRVTGLFE</sequence>
<dbReference type="GO" id="GO:0006310">
    <property type="term" value="P:DNA recombination"/>
    <property type="evidence" value="ECO:0007669"/>
    <property type="project" value="UniProtKB-KW"/>
</dbReference>
<keyword evidence="3" id="KW-0233">DNA recombination</keyword>
<evidence type="ECO:0000256" key="5">
    <source>
        <dbReference type="SAM" id="MobiDB-lite"/>
    </source>
</evidence>
<gene>
    <name evidence="8" type="ORF">FLX08_14350</name>
</gene>
<keyword evidence="2 4" id="KW-0238">DNA-binding</keyword>
<dbReference type="PANTHER" id="PTHR30349">
    <property type="entry name" value="PHAGE INTEGRASE-RELATED"/>
    <property type="match status" value="1"/>
</dbReference>
<dbReference type="GO" id="GO:0003677">
    <property type="term" value="F:DNA binding"/>
    <property type="evidence" value="ECO:0007669"/>
    <property type="project" value="UniProtKB-UniRule"/>
</dbReference>
<dbReference type="InterPro" id="IPR011010">
    <property type="entry name" value="DNA_brk_join_enz"/>
</dbReference>
<evidence type="ECO:0000313" key="9">
    <source>
        <dbReference type="Proteomes" id="UP000316541"/>
    </source>
</evidence>
<dbReference type="InterPro" id="IPR004107">
    <property type="entry name" value="Integrase_SAM-like_N"/>
</dbReference>
<dbReference type="EMBL" id="VIRM01000015">
    <property type="protein sequence ID" value="TQS20667.1"/>
    <property type="molecule type" value="Genomic_DNA"/>
</dbReference>
<evidence type="ECO:0000256" key="4">
    <source>
        <dbReference type="PROSITE-ProRule" id="PRU01248"/>
    </source>
</evidence>
<protein>
    <submittedName>
        <fullName evidence="8">Site-specific integrase</fullName>
    </submittedName>
</protein>
<dbReference type="Gene3D" id="1.10.150.130">
    <property type="match status" value="1"/>
</dbReference>
<keyword evidence="1" id="KW-0229">DNA integration</keyword>
<dbReference type="RefSeq" id="WP_142619333.1">
    <property type="nucleotide sequence ID" value="NZ_VIRM01000015.1"/>
</dbReference>
<evidence type="ECO:0000259" key="7">
    <source>
        <dbReference type="PROSITE" id="PS51900"/>
    </source>
</evidence>
<dbReference type="Pfam" id="PF00589">
    <property type="entry name" value="Phage_integrase"/>
    <property type="match status" value="1"/>
</dbReference>
<dbReference type="AlphaFoldDB" id="A0A544YV80"/>
<accession>A0A544YV80</accession>
<dbReference type="CDD" id="cd01189">
    <property type="entry name" value="INT_ICEBs1_C_like"/>
    <property type="match status" value="1"/>
</dbReference>
<dbReference type="Pfam" id="PF14659">
    <property type="entry name" value="Phage_int_SAM_3"/>
    <property type="match status" value="1"/>
</dbReference>
<dbReference type="GO" id="GO:0015074">
    <property type="term" value="P:DNA integration"/>
    <property type="evidence" value="ECO:0007669"/>
    <property type="project" value="UniProtKB-KW"/>
</dbReference>
<feature type="domain" description="Core-binding (CB)" evidence="7">
    <location>
        <begin position="84"/>
        <end position="168"/>
    </location>
</feature>
<dbReference type="SUPFAM" id="SSF56349">
    <property type="entry name" value="DNA breaking-rejoining enzymes"/>
    <property type="match status" value="1"/>
</dbReference>
<name>A0A544YV80_9ACTN</name>
<evidence type="ECO:0000256" key="1">
    <source>
        <dbReference type="ARBA" id="ARBA00022908"/>
    </source>
</evidence>
<dbReference type="Gene3D" id="1.10.443.10">
    <property type="entry name" value="Intergrase catalytic core"/>
    <property type="match status" value="1"/>
</dbReference>
<dbReference type="InterPro" id="IPR044068">
    <property type="entry name" value="CB"/>
</dbReference>
<comment type="caution">
    <text evidence="8">The sequence shown here is derived from an EMBL/GenBank/DDBJ whole genome shotgun (WGS) entry which is preliminary data.</text>
</comment>
<dbReference type="InterPro" id="IPR010998">
    <property type="entry name" value="Integrase_recombinase_N"/>
</dbReference>
<feature type="compositionally biased region" description="Polar residues" evidence="5">
    <location>
        <begin position="1"/>
        <end position="11"/>
    </location>
</feature>
<evidence type="ECO:0000256" key="2">
    <source>
        <dbReference type="ARBA" id="ARBA00023125"/>
    </source>
</evidence>
<dbReference type="InterPro" id="IPR050090">
    <property type="entry name" value="Tyrosine_recombinase_XerCD"/>
</dbReference>